<dbReference type="EMBL" id="JACHIF010000007">
    <property type="protein sequence ID" value="MBB5039066.1"/>
    <property type="molecule type" value="Genomic_DNA"/>
</dbReference>
<evidence type="ECO:0000313" key="2">
    <source>
        <dbReference type="Proteomes" id="UP000534294"/>
    </source>
</evidence>
<evidence type="ECO:0000313" key="1">
    <source>
        <dbReference type="EMBL" id="MBB5039066.1"/>
    </source>
</evidence>
<keyword evidence="2" id="KW-1185">Reference proteome</keyword>
<dbReference type="Proteomes" id="UP000534294">
    <property type="component" value="Unassembled WGS sequence"/>
</dbReference>
<sequence>MTAWRIHPAAEQELENVVDHYLGVDAKLAYSFDEHYRHYRN</sequence>
<dbReference type="AlphaFoldDB" id="A0A7W8DRN7"/>
<gene>
    <name evidence="1" type="ORF">HNQ64_003335</name>
</gene>
<protein>
    <submittedName>
        <fullName evidence="1">Uncharacterized protein</fullName>
    </submittedName>
</protein>
<comment type="caution">
    <text evidence="1">The sequence shown here is derived from an EMBL/GenBank/DDBJ whole genome shotgun (WGS) entry which is preliminary data.</text>
</comment>
<accession>A0A7W8DRN7</accession>
<name>A0A7W8DRN7_9BACT</name>
<proteinExistence type="predicted"/>
<organism evidence="1 2">
    <name type="scientific">Prosthecobacter dejongeii</name>
    <dbReference type="NCBI Taxonomy" id="48465"/>
    <lineage>
        <taxon>Bacteria</taxon>
        <taxon>Pseudomonadati</taxon>
        <taxon>Verrucomicrobiota</taxon>
        <taxon>Verrucomicrobiia</taxon>
        <taxon>Verrucomicrobiales</taxon>
        <taxon>Verrucomicrobiaceae</taxon>
        <taxon>Prosthecobacter</taxon>
    </lineage>
</organism>
<reference evidence="1 2" key="1">
    <citation type="submission" date="2020-08" db="EMBL/GenBank/DDBJ databases">
        <title>Genomic Encyclopedia of Type Strains, Phase IV (KMG-IV): sequencing the most valuable type-strain genomes for metagenomic binning, comparative biology and taxonomic classification.</title>
        <authorList>
            <person name="Goeker M."/>
        </authorList>
    </citation>
    <scope>NUCLEOTIDE SEQUENCE [LARGE SCALE GENOMIC DNA]</scope>
    <source>
        <strain evidence="1 2">DSM 12251</strain>
    </source>
</reference>